<name>A0A7W8X8R2_9HYPH</name>
<dbReference type="Proteomes" id="UP000585507">
    <property type="component" value="Unassembled WGS sequence"/>
</dbReference>
<dbReference type="EMBL" id="JACHBK010000010">
    <property type="protein sequence ID" value="MBB5537575.1"/>
    <property type="molecule type" value="Genomic_DNA"/>
</dbReference>
<organism evidence="1 2">
    <name type="scientific">Rhizobium giardinii</name>
    <dbReference type="NCBI Taxonomy" id="56731"/>
    <lineage>
        <taxon>Bacteria</taxon>
        <taxon>Pseudomonadati</taxon>
        <taxon>Pseudomonadota</taxon>
        <taxon>Alphaproteobacteria</taxon>
        <taxon>Hyphomicrobiales</taxon>
        <taxon>Rhizobiaceae</taxon>
        <taxon>Rhizobium/Agrobacterium group</taxon>
        <taxon>Rhizobium</taxon>
    </lineage>
</organism>
<accession>A0A7W8X8R2</accession>
<keyword evidence="2" id="KW-1185">Reference proteome</keyword>
<sequence>MLRRYHAGNCTSCRQGRLFLFRNLATDDIYAHCEECEWGYVTPADVEAKGGFLTLLEEFDAEYAQSDAISRSVWANYTVVAVDDQDET</sequence>
<evidence type="ECO:0000313" key="2">
    <source>
        <dbReference type="Proteomes" id="UP000585507"/>
    </source>
</evidence>
<proteinExistence type="predicted"/>
<dbReference type="AlphaFoldDB" id="A0A7W8X8R2"/>
<gene>
    <name evidence="1" type="ORF">GGD55_004295</name>
</gene>
<reference evidence="1 2" key="1">
    <citation type="submission" date="2020-08" db="EMBL/GenBank/DDBJ databases">
        <title>Genomic Encyclopedia of Type Strains, Phase IV (KMG-V): Genome sequencing to study the core and pangenomes of soil and plant-associated prokaryotes.</title>
        <authorList>
            <person name="Whitman W."/>
        </authorList>
    </citation>
    <scope>NUCLEOTIDE SEQUENCE [LARGE SCALE GENOMIC DNA]</scope>
    <source>
        <strain evidence="1 2">SEMIA 4084</strain>
    </source>
</reference>
<evidence type="ECO:0000313" key="1">
    <source>
        <dbReference type="EMBL" id="MBB5537575.1"/>
    </source>
</evidence>
<dbReference type="RefSeq" id="WP_018327704.1">
    <property type="nucleotide sequence ID" value="NZ_JACHBK010000010.1"/>
</dbReference>
<comment type="caution">
    <text evidence="1">The sequence shown here is derived from an EMBL/GenBank/DDBJ whole genome shotgun (WGS) entry which is preliminary data.</text>
</comment>
<protein>
    <submittedName>
        <fullName evidence="1">Uncharacterized protein</fullName>
    </submittedName>
</protein>